<dbReference type="InterPro" id="IPR055447">
    <property type="entry name" value="Rhabdo_glycop_CD"/>
</dbReference>
<keyword evidence="4" id="KW-0946">Virion</keyword>
<reference evidence="12" key="1">
    <citation type="journal article" date="2018" name="Nature">
        <title>The evolutionary history of vertebrate RNA viruses.</title>
        <authorList>
            <person name="Shi M."/>
            <person name="Lin X.D."/>
            <person name="Chen X."/>
            <person name="Tian J.H."/>
            <person name="Chen L.J."/>
            <person name="Li K."/>
            <person name="Wang W."/>
            <person name="Eden J.S."/>
            <person name="Shen J.J."/>
            <person name="Liu L."/>
            <person name="Holmes E.C."/>
            <person name="Zhang Y.Z."/>
        </authorList>
    </citation>
    <scope>NUCLEOTIDE SEQUENCE [LARGE SCALE GENOMIC DNA]</scope>
    <source>
        <strain evidence="12">HKCCG762</strain>
    </source>
</reference>
<dbReference type="Gene3D" id="2.30.29.130">
    <property type="match status" value="1"/>
</dbReference>
<feature type="transmembrane region" description="Helical" evidence="9">
    <location>
        <begin position="471"/>
        <end position="489"/>
    </location>
</feature>
<evidence type="ECO:0000256" key="3">
    <source>
        <dbReference type="ARBA" id="ARBA00022729"/>
    </source>
</evidence>
<accession>A0A2P1GMU0</accession>
<keyword evidence="5" id="KW-0261">Viral envelope protein</keyword>
<dbReference type="InterPro" id="IPR001903">
    <property type="entry name" value="Rhabdo_glycop_FD"/>
</dbReference>
<name>A0A2P1GMU0_9RHAB</name>
<dbReference type="SUPFAM" id="SSF161008">
    <property type="entry name" value="Viral glycoprotein ectodomain-like"/>
    <property type="match status" value="1"/>
</dbReference>
<evidence type="ECO:0000256" key="7">
    <source>
        <dbReference type="ARBA" id="ARBA00023136"/>
    </source>
</evidence>
<dbReference type="Proteomes" id="UP000503019">
    <property type="component" value="Segment"/>
</dbReference>
<keyword evidence="8" id="KW-0325">Glycoprotein</keyword>
<evidence type="ECO:0000313" key="13">
    <source>
        <dbReference type="Proteomes" id="UP000503019"/>
    </source>
</evidence>
<dbReference type="RefSeq" id="YP_010796399.1">
    <property type="nucleotide sequence ID" value="NC_076016.1"/>
</dbReference>
<protein>
    <submittedName>
        <fullName evidence="12">Glycoprotein</fullName>
    </submittedName>
</protein>
<keyword evidence="2 9" id="KW-0812">Transmembrane</keyword>
<dbReference type="EMBL" id="MG600016">
    <property type="protein sequence ID" value="AVM87302.1"/>
    <property type="molecule type" value="Viral_cRNA"/>
</dbReference>
<evidence type="ECO:0000259" key="11">
    <source>
        <dbReference type="Pfam" id="PF24833"/>
    </source>
</evidence>
<organism evidence="12">
    <name type="scientific">Hainan black-spectacled toad rhabdovirus</name>
    <dbReference type="NCBI Taxonomy" id="2847103"/>
    <lineage>
        <taxon>Viruses</taxon>
        <taxon>Riboviria</taxon>
        <taxon>Orthornavirae</taxon>
        <taxon>Negarnaviricota</taxon>
        <taxon>Haploviricotina</taxon>
        <taxon>Monjiviricetes</taxon>
        <taxon>Mononegavirales</taxon>
        <taxon>Rhabdoviridae</taxon>
        <taxon>Alpharhabdovirinae</taxon>
        <taxon>Sripuvirus</taxon>
        <taxon>Sripuvirus hainan</taxon>
    </lineage>
</organism>
<evidence type="ECO:0000256" key="5">
    <source>
        <dbReference type="ARBA" id="ARBA00022879"/>
    </source>
</evidence>
<dbReference type="KEGG" id="vg:80533880"/>
<dbReference type="GO" id="GO:0055036">
    <property type="term" value="C:virion membrane"/>
    <property type="evidence" value="ECO:0007669"/>
    <property type="project" value="UniProtKB-SubCell"/>
</dbReference>
<keyword evidence="7 9" id="KW-0472">Membrane</keyword>
<dbReference type="GeneID" id="80533880"/>
<sequence>MILDNGRLALLLGVVFSVAADYTLFVPGEKNIHWTPANHSSLRCPVRSAVHPVSGRIGNLPLLLPIHPNSNDEPGYSCHKVEWISECSEGFFGGTDVQQYIRHLEPNAQECKDAWKAKRDGLEVTPYFEAPKCQWMNTVRKAHTFVVVNTKATKTDPYTLEYVDPLFPGGRCTTKEYCPTIQGGVIWLPLKPVDPKVKYEWRTVNADYGTSAKDSKTYLIWGGGMPTTKLKGACRMSFQGQEGIRFSSGFWAGTKTETWSNKNFTDAIGELSACSSNLIARFPSAHEEIAEHEMEINDLILSLKCYDIVREFEETGKISFLDLGFFNPETSGPGHIYRIKDGILEAASVHYRECPILPGKFSKIHCKPSTDWTIYDTWVPTGIPGILSAFNGVYKENGIVNYAGYNLWNNKLTEADIQRMELQPVPHPVTLSIQKYAPGLNITMDETGERGEVDLDILGGLSHLGRSILKYISLTGILIFSLVFSYYMIKLACNRQVRNSRRERVEMEGFY</sequence>
<evidence type="ECO:0000256" key="4">
    <source>
        <dbReference type="ARBA" id="ARBA00022844"/>
    </source>
</evidence>
<evidence type="ECO:0000259" key="10">
    <source>
        <dbReference type="Pfam" id="PF00974"/>
    </source>
</evidence>
<evidence type="ECO:0000256" key="1">
    <source>
        <dbReference type="ARBA" id="ARBA00004563"/>
    </source>
</evidence>
<dbReference type="Pfam" id="PF24833">
    <property type="entry name" value="Rhabdo_glycop_CD"/>
    <property type="match status" value="1"/>
</dbReference>
<evidence type="ECO:0000313" key="12">
    <source>
        <dbReference type="EMBL" id="AVM87302.1"/>
    </source>
</evidence>
<feature type="domain" description="Spike glycoprotein G central" evidence="11">
    <location>
        <begin position="274"/>
        <end position="398"/>
    </location>
</feature>
<evidence type="ECO:0000256" key="2">
    <source>
        <dbReference type="ARBA" id="ARBA00022692"/>
    </source>
</evidence>
<keyword evidence="6 9" id="KW-1133">Transmembrane helix</keyword>
<evidence type="ECO:0000256" key="8">
    <source>
        <dbReference type="ARBA" id="ARBA00023180"/>
    </source>
</evidence>
<evidence type="ECO:0000256" key="9">
    <source>
        <dbReference type="SAM" id="Phobius"/>
    </source>
</evidence>
<evidence type="ECO:0000256" key="6">
    <source>
        <dbReference type="ARBA" id="ARBA00022989"/>
    </source>
</evidence>
<dbReference type="GO" id="GO:0019031">
    <property type="term" value="C:viral envelope"/>
    <property type="evidence" value="ECO:0007669"/>
    <property type="project" value="UniProtKB-KW"/>
</dbReference>
<dbReference type="Pfam" id="PF00974">
    <property type="entry name" value="Rhabdo_glycop_FD"/>
    <property type="match status" value="1"/>
</dbReference>
<keyword evidence="3" id="KW-0732">Signal</keyword>
<comment type="subcellular location">
    <subcellularLocation>
        <location evidence="1">Virion membrane</location>
        <topology evidence="1">Single-pass type I membrane protein</topology>
    </subcellularLocation>
</comment>
<keyword evidence="13" id="KW-1185">Reference proteome</keyword>
<proteinExistence type="predicted"/>
<feature type="domain" description="Spike glycoprotein fusion" evidence="10">
    <location>
        <begin position="74"/>
        <end position="172"/>
    </location>
</feature>